<dbReference type="Proteomes" id="UP000325440">
    <property type="component" value="Unassembled WGS sequence"/>
</dbReference>
<dbReference type="AlphaFoldDB" id="A0A5E4NDQ7"/>
<name>A0A5E4NDQ7_9HEMI</name>
<dbReference type="OrthoDB" id="6608287at2759"/>
<feature type="chain" id="PRO_5022993869" evidence="1">
    <location>
        <begin position="23"/>
        <end position="93"/>
    </location>
</feature>
<feature type="signal peptide" evidence="1">
    <location>
        <begin position="1"/>
        <end position="22"/>
    </location>
</feature>
<organism evidence="2 3">
    <name type="scientific">Cinara cedri</name>
    <dbReference type="NCBI Taxonomy" id="506608"/>
    <lineage>
        <taxon>Eukaryota</taxon>
        <taxon>Metazoa</taxon>
        <taxon>Ecdysozoa</taxon>
        <taxon>Arthropoda</taxon>
        <taxon>Hexapoda</taxon>
        <taxon>Insecta</taxon>
        <taxon>Pterygota</taxon>
        <taxon>Neoptera</taxon>
        <taxon>Paraneoptera</taxon>
        <taxon>Hemiptera</taxon>
        <taxon>Sternorrhyncha</taxon>
        <taxon>Aphidomorpha</taxon>
        <taxon>Aphidoidea</taxon>
        <taxon>Aphididae</taxon>
        <taxon>Lachninae</taxon>
        <taxon>Cinara</taxon>
    </lineage>
</organism>
<accession>A0A5E4NDQ7</accession>
<proteinExistence type="predicted"/>
<gene>
    <name evidence="2" type="ORF">CINCED_3A002806</name>
</gene>
<sequence>MMTIKEILFLIIVIISVTKSYGNNEHLAQSNEDTEDEPIYSNHKYFDDDSMGSIQKYEPGRVQIKVYRGPDIVGNDESYAAHGFWVKQPSEDY</sequence>
<evidence type="ECO:0000313" key="2">
    <source>
        <dbReference type="EMBL" id="VVC40647.1"/>
    </source>
</evidence>
<keyword evidence="3" id="KW-1185">Reference proteome</keyword>
<protein>
    <submittedName>
        <fullName evidence="2">Uncharacterized protein</fullName>
    </submittedName>
</protein>
<evidence type="ECO:0000256" key="1">
    <source>
        <dbReference type="SAM" id="SignalP"/>
    </source>
</evidence>
<evidence type="ECO:0000313" key="3">
    <source>
        <dbReference type="Proteomes" id="UP000325440"/>
    </source>
</evidence>
<reference evidence="2 3" key="1">
    <citation type="submission" date="2019-08" db="EMBL/GenBank/DDBJ databases">
        <authorList>
            <person name="Alioto T."/>
            <person name="Alioto T."/>
            <person name="Gomez Garrido J."/>
        </authorList>
    </citation>
    <scope>NUCLEOTIDE SEQUENCE [LARGE SCALE GENOMIC DNA]</scope>
</reference>
<keyword evidence="1" id="KW-0732">Signal</keyword>
<dbReference type="EMBL" id="CABPRJ010001906">
    <property type="protein sequence ID" value="VVC40647.1"/>
    <property type="molecule type" value="Genomic_DNA"/>
</dbReference>